<dbReference type="EMBL" id="OJIN01000104">
    <property type="protein sequence ID" value="SPD73723.1"/>
    <property type="molecule type" value="Genomic_DNA"/>
</dbReference>
<sequence>MSIRLIAKEIYRLRQQVEGFEEQLKNTPPEKRQWLEDKLREQRAELTKMQRMLDGAKEPSPYKKPR</sequence>
<evidence type="ECO:0000313" key="1">
    <source>
        <dbReference type="EMBL" id="SPD73723.1"/>
    </source>
</evidence>
<name>A0A445MWA9_9BACT</name>
<dbReference type="AlphaFoldDB" id="A0A445MWA9"/>
<protein>
    <submittedName>
        <fullName evidence="1">Uncharacterized protein</fullName>
    </submittedName>
</protein>
<accession>A0A445MWA9</accession>
<gene>
    <name evidence="1" type="ORF">PITCH_A1920062</name>
</gene>
<proteinExistence type="predicted"/>
<organism evidence="1">
    <name type="scientific">uncultured Desulfobacterium sp</name>
    <dbReference type="NCBI Taxonomy" id="201089"/>
    <lineage>
        <taxon>Bacteria</taxon>
        <taxon>Pseudomonadati</taxon>
        <taxon>Thermodesulfobacteriota</taxon>
        <taxon>Desulfobacteria</taxon>
        <taxon>Desulfobacterales</taxon>
        <taxon>Desulfobacteriaceae</taxon>
        <taxon>Desulfobacterium</taxon>
        <taxon>environmental samples</taxon>
    </lineage>
</organism>
<reference evidence="1" key="1">
    <citation type="submission" date="2018-01" db="EMBL/GenBank/DDBJ databases">
        <authorList>
            <person name="Regsiter A."/>
            <person name="William W."/>
        </authorList>
    </citation>
    <scope>NUCLEOTIDE SEQUENCE</scope>
    <source>
        <strain evidence="1">TRIP AH-1</strain>
    </source>
</reference>